<dbReference type="InterPro" id="IPR009073">
    <property type="entry name" value="HscB_oligo_C"/>
</dbReference>
<dbReference type="PANTHER" id="PTHR14021:SF15">
    <property type="entry name" value="IRON-SULFUR CLUSTER CO-CHAPERONE PROTEIN HSCB"/>
    <property type="match status" value="1"/>
</dbReference>
<dbReference type="InterPro" id="IPR001623">
    <property type="entry name" value="DnaJ_domain"/>
</dbReference>
<organism evidence="6 7">
    <name type="scientific">Pelomonas cellulosilytica</name>
    <dbReference type="NCBI Taxonomy" id="2906762"/>
    <lineage>
        <taxon>Bacteria</taxon>
        <taxon>Pseudomonadati</taxon>
        <taxon>Pseudomonadota</taxon>
        <taxon>Betaproteobacteria</taxon>
        <taxon>Burkholderiales</taxon>
        <taxon>Sphaerotilaceae</taxon>
        <taxon>Roseateles</taxon>
    </lineage>
</organism>
<sequence>MTSEATALRGPAASLADDDFSLFGLPRRHALDRADIDARWKALQAQVHPDRFVSEGSAAQQMALQWVLRVNEAYQRLKDPIARGAYLCELNGHDVNASRALPPSFLMQQMAWREALEEAGGPAALEMLADEVADRRAALLRELAERIDTRQDWPAATGCVQALMFIAKFSADLNERLDG</sequence>
<dbReference type="Gene3D" id="1.20.1280.20">
    <property type="entry name" value="HscB, C-terminal domain"/>
    <property type="match status" value="1"/>
</dbReference>
<proteinExistence type="inferred from homology"/>
<evidence type="ECO:0000256" key="1">
    <source>
        <dbReference type="ARBA" id="ARBA00010476"/>
    </source>
</evidence>
<evidence type="ECO:0000256" key="4">
    <source>
        <dbReference type="HAMAP-Rule" id="MF_00682"/>
    </source>
</evidence>
<protein>
    <recommendedName>
        <fullName evidence="4">Co-chaperone protein HscB homolog</fullName>
    </recommendedName>
</protein>
<dbReference type="InterPro" id="IPR036869">
    <property type="entry name" value="J_dom_sf"/>
</dbReference>
<dbReference type="InterPro" id="IPR004640">
    <property type="entry name" value="HscB"/>
</dbReference>
<dbReference type="EMBL" id="JAJTWU010000008">
    <property type="protein sequence ID" value="MCE4556808.1"/>
    <property type="molecule type" value="Genomic_DNA"/>
</dbReference>
<dbReference type="SUPFAM" id="SSF46565">
    <property type="entry name" value="Chaperone J-domain"/>
    <property type="match status" value="1"/>
</dbReference>
<dbReference type="RefSeq" id="WP_233373930.1">
    <property type="nucleotide sequence ID" value="NZ_JAJTWU010000008.1"/>
</dbReference>
<dbReference type="SMART" id="SM00271">
    <property type="entry name" value="DnaJ"/>
    <property type="match status" value="1"/>
</dbReference>
<dbReference type="CDD" id="cd06257">
    <property type="entry name" value="DnaJ"/>
    <property type="match status" value="1"/>
</dbReference>
<comment type="similarity">
    <text evidence="1 4">Belongs to the HscB family.</text>
</comment>
<dbReference type="Pfam" id="PF07743">
    <property type="entry name" value="HSCB_C"/>
    <property type="match status" value="1"/>
</dbReference>
<gene>
    <name evidence="4 6" type="primary">hscB</name>
    <name evidence="6" type="ORF">LXT13_20625</name>
</gene>
<feature type="domain" description="J" evidence="5">
    <location>
        <begin position="18"/>
        <end position="90"/>
    </location>
</feature>
<comment type="caution">
    <text evidence="6">The sequence shown here is derived from an EMBL/GenBank/DDBJ whole genome shotgun (WGS) entry which is preliminary data.</text>
</comment>
<dbReference type="SUPFAM" id="SSF47144">
    <property type="entry name" value="HSC20 (HSCB), C-terminal oligomerisation domain"/>
    <property type="match status" value="1"/>
</dbReference>
<evidence type="ECO:0000256" key="2">
    <source>
        <dbReference type="ARBA" id="ARBA00023186"/>
    </source>
</evidence>
<comment type="subunit">
    <text evidence="4">Interacts with HscA and stimulates its ATPase activity.</text>
</comment>
<dbReference type="Proteomes" id="UP001200741">
    <property type="component" value="Unassembled WGS sequence"/>
</dbReference>
<evidence type="ECO:0000259" key="5">
    <source>
        <dbReference type="PROSITE" id="PS50076"/>
    </source>
</evidence>
<dbReference type="PANTHER" id="PTHR14021">
    <property type="entry name" value="IRON-SULFUR CLUSTER CO-CHAPERONE PROTEIN HSCB"/>
    <property type="match status" value="1"/>
</dbReference>
<evidence type="ECO:0000313" key="7">
    <source>
        <dbReference type="Proteomes" id="UP001200741"/>
    </source>
</evidence>
<keyword evidence="2 4" id="KW-0143">Chaperone</keyword>
<dbReference type="InterPro" id="IPR036386">
    <property type="entry name" value="HscB_C_sf"/>
</dbReference>
<dbReference type="HAMAP" id="MF_00682">
    <property type="entry name" value="HscB"/>
    <property type="match status" value="1"/>
</dbReference>
<accession>A0ABS8XXZ2</accession>
<dbReference type="Gene3D" id="1.10.287.110">
    <property type="entry name" value="DnaJ domain"/>
    <property type="match status" value="1"/>
</dbReference>
<name>A0ABS8XXZ2_9BURK</name>
<reference evidence="6 7" key="1">
    <citation type="submission" date="2021-12" db="EMBL/GenBank/DDBJ databases">
        <title>Genome seq of P8.</title>
        <authorList>
            <person name="Seo T."/>
        </authorList>
    </citation>
    <scope>NUCLEOTIDE SEQUENCE [LARGE SCALE GENOMIC DNA]</scope>
    <source>
        <strain evidence="6 7">P8</strain>
    </source>
</reference>
<keyword evidence="7" id="KW-1185">Reference proteome</keyword>
<evidence type="ECO:0000256" key="3">
    <source>
        <dbReference type="ARBA" id="ARBA00025596"/>
    </source>
</evidence>
<comment type="function">
    <text evidence="3 4">Co-chaperone involved in the maturation of iron-sulfur cluster-containing proteins. Seems to help targeting proteins to be folded toward HscA.</text>
</comment>
<dbReference type="NCBIfam" id="TIGR00714">
    <property type="entry name" value="hscB"/>
    <property type="match status" value="1"/>
</dbReference>
<dbReference type="PROSITE" id="PS50076">
    <property type="entry name" value="DNAJ_2"/>
    <property type="match status" value="1"/>
</dbReference>
<evidence type="ECO:0000313" key="6">
    <source>
        <dbReference type="EMBL" id="MCE4556808.1"/>
    </source>
</evidence>